<keyword evidence="1" id="KW-0732">Signal</keyword>
<dbReference type="InterPro" id="IPR029052">
    <property type="entry name" value="Metallo-depent_PP-like"/>
</dbReference>
<protein>
    <submittedName>
        <fullName evidence="5">Metallophosphoesterase</fullName>
    </submittedName>
</protein>
<accession>A0A927B9G2</accession>
<feature type="domain" description="Secretion system C-terminal sorting" evidence="4">
    <location>
        <begin position="884"/>
        <end position="957"/>
    </location>
</feature>
<dbReference type="GO" id="GO:0003993">
    <property type="term" value="F:acid phosphatase activity"/>
    <property type="evidence" value="ECO:0007669"/>
    <property type="project" value="InterPro"/>
</dbReference>
<dbReference type="Pfam" id="PF00149">
    <property type="entry name" value="Metallophos"/>
    <property type="match status" value="1"/>
</dbReference>
<keyword evidence="6" id="KW-1185">Reference proteome</keyword>
<proteinExistence type="predicted"/>
<dbReference type="NCBIfam" id="TIGR04183">
    <property type="entry name" value="Por_Secre_tail"/>
    <property type="match status" value="1"/>
</dbReference>
<dbReference type="InterPro" id="IPR008963">
    <property type="entry name" value="Purple_acid_Pase-like_N"/>
</dbReference>
<dbReference type="EMBL" id="JACXAA010000033">
    <property type="protein sequence ID" value="MBD2757814.1"/>
    <property type="molecule type" value="Genomic_DNA"/>
</dbReference>
<dbReference type="GO" id="GO:0046872">
    <property type="term" value="F:metal ion binding"/>
    <property type="evidence" value="ECO:0007669"/>
    <property type="project" value="InterPro"/>
</dbReference>
<evidence type="ECO:0000259" key="3">
    <source>
        <dbReference type="Pfam" id="PF16656"/>
    </source>
</evidence>
<feature type="domain" description="Purple acid phosphatase N-terminal" evidence="3">
    <location>
        <begin position="32"/>
        <end position="102"/>
    </location>
</feature>
<comment type="caution">
    <text evidence="5">The sequence shown here is derived from an EMBL/GenBank/DDBJ whole genome shotgun (WGS) entry which is preliminary data.</text>
</comment>
<evidence type="ECO:0000259" key="4">
    <source>
        <dbReference type="Pfam" id="PF18962"/>
    </source>
</evidence>
<organism evidence="5 6">
    <name type="scientific">Spirosoma validum</name>
    <dbReference type="NCBI Taxonomy" id="2771355"/>
    <lineage>
        <taxon>Bacteria</taxon>
        <taxon>Pseudomonadati</taxon>
        <taxon>Bacteroidota</taxon>
        <taxon>Cytophagia</taxon>
        <taxon>Cytophagales</taxon>
        <taxon>Cytophagaceae</taxon>
        <taxon>Spirosoma</taxon>
    </lineage>
</organism>
<dbReference type="Gene3D" id="2.60.40.380">
    <property type="entry name" value="Purple acid phosphatase-like, N-terminal"/>
    <property type="match status" value="1"/>
</dbReference>
<gene>
    <name evidence="5" type="ORF">IC230_33435</name>
</gene>
<reference evidence="5" key="1">
    <citation type="submission" date="2020-09" db="EMBL/GenBank/DDBJ databases">
        <authorList>
            <person name="Kim M.K."/>
        </authorList>
    </citation>
    <scope>NUCLEOTIDE SEQUENCE</scope>
    <source>
        <strain evidence="5">BT704</strain>
    </source>
</reference>
<dbReference type="Gene3D" id="3.60.21.10">
    <property type="match status" value="1"/>
</dbReference>
<dbReference type="AlphaFoldDB" id="A0A927B9G2"/>
<dbReference type="PANTHER" id="PTHR45867">
    <property type="entry name" value="PURPLE ACID PHOSPHATASE"/>
    <property type="match status" value="1"/>
</dbReference>
<sequence length="959" mass="103923">MKYSFHLVTLFVFFLTLIQAVAQSPIVVRGPYLQVVTPTSVVVRWRTDQPTTGRVWFGASENQLTRDMRESEAKLEHSLTLTGLQPATKYAYAIGYDDTKLASGSDYYVKTAVPAGDTRPLRFWVLGDFGSNNDNQKNVYQAYRNATATRPADLWVWLGDNAYSFGLEQEYQDYVFSVYPPTLRNTPIFMTPGNHDYADSRTNFNIPYYQLFSFPEKGEAGGIPSNTKSYYSADYGNVHLISLDSQANQPEDGFRIYDTTSTQIQWLKRDLVANKLPWKVVIFHHPPYSKGGHDSDTEEQMKLIRENLTPILERYGVDLVLNGHSHGYERTYRMKGMTGLAKTFDKSRHVVESTSGRYDGSPNSCPILTKGEGTVYVINGSGGQIGGQSVDFPHPGTVYNNVTLGGSMILDVNDNRLDAQFLMADGSIQDKFTIVKNANKITVQKAEYGDELQLTASWPGTSASGDYRWSGGQTSRSIRYVVDKAGTFPIVVKDDRNCLVDEFRLTVPQPRISAKTSTSACGGNTLNVTATLENLTKATDWQYDVLISNAAGDFASEQLVGSGKLTELKAVMPANLPAGSSYRLRVRPRDRPNIDLIASEPIVLKALPTATLSGSTTIAQGESASLTLTFTGDGPWKGTLSDGTPFAGATTPLTVAVKPTQSVSYSITNLENGCGKGTASGQASVTVQQALKVTAQTSTSACVGTSIPVTITFDNTTPSADVVYDVLLSDASGNFTKEQIVGSGKSNELKATIPMDLPSSTGYRLQVRPRGIQFVQLIASGGIAVKPLPTATLVGSTTITQGESMSLAIAFTGDSPWKGSLSDGTVFSATGNPTVLSLKPTKSMVYSVSSIENGCGKGTTSGQASVTVLIPTGEEDFAGGQLRIYPNPAHDVVHVELTINQKKEVSLMLFDLQGRSVFQKQAGQVVTLSESIPMPPIHGTYLLKVKVGEYTLTRKVVRQ</sequence>
<evidence type="ECO:0000313" key="6">
    <source>
        <dbReference type="Proteomes" id="UP000653797"/>
    </source>
</evidence>
<evidence type="ECO:0000259" key="2">
    <source>
        <dbReference type="Pfam" id="PF00149"/>
    </source>
</evidence>
<dbReference type="SUPFAM" id="SSF49363">
    <property type="entry name" value="Purple acid phosphatase, N-terminal domain"/>
    <property type="match status" value="1"/>
</dbReference>
<dbReference type="RefSeq" id="WP_191043435.1">
    <property type="nucleotide sequence ID" value="NZ_JACXAA010000033.1"/>
</dbReference>
<dbReference type="InterPro" id="IPR015914">
    <property type="entry name" value="PAPs_N"/>
</dbReference>
<name>A0A927B9G2_9BACT</name>
<dbReference type="InterPro" id="IPR026444">
    <property type="entry name" value="Secre_tail"/>
</dbReference>
<dbReference type="SUPFAM" id="SSF56300">
    <property type="entry name" value="Metallo-dependent phosphatases"/>
    <property type="match status" value="1"/>
</dbReference>
<evidence type="ECO:0000256" key="1">
    <source>
        <dbReference type="ARBA" id="ARBA00022729"/>
    </source>
</evidence>
<dbReference type="Proteomes" id="UP000653797">
    <property type="component" value="Unassembled WGS sequence"/>
</dbReference>
<dbReference type="InterPro" id="IPR004843">
    <property type="entry name" value="Calcineurin-like_PHP"/>
</dbReference>
<dbReference type="PANTHER" id="PTHR45867:SF3">
    <property type="entry name" value="ACID PHOSPHATASE TYPE 7"/>
    <property type="match status" value="1"/>
</dbReference>
<dbReference type="Pfam" id="PF16656">
    <property type="entry name" value="Pur_ac_phosph_N"/>
    <property type="match status" value="1"/>
</dbReference>
<evidence type="ECO:0000313" key="5">
    <source>
        <dbReference type="EMBL" id="MBD2757814.1"/>
    </source>
</evidence>
<dbReference type="Pfam" id="PF18962">
    <property type="entry name" value="Por_Secre_tail"/>
    <property type="match status" value="1"/>
</dbReference>
<feature type="domain" description="Calcineurin-like phosphoesterase" evidence="2">
    <location>
        <begin position="121"/>
        <end position="328"/>
    </location>
</feature>